<dbReference type="InterPro" id="IPR055270">
    <property type="entry name" value="Glyco_tran_10_C"/>
</dbReference>
<dbReference type="EMBL" id="LN907858">
    <property type="protein sequence ID" value="CUU40098.1"/>
    <property type="molecule type" value="Genomic_DNA"/>
</dbReference>
<dbReference type="AlphaFoldDB" id="A0A0S4PY06"/>
<evidence type="ECO:0000256" key="3">
    <source>
        <dbReference type="ARBA" id="ARBA00022679"/>
    </source>
</evidence>
<dbReference type="OrthoDB" id="9791032at2"/>
<dbReference type="SUPFAM" id="SSF53756">
    <property type="entry name" value="UDP-Glycosyltransferase/glycogen phosphorylase"/>
    <property type="match status" value="1"/>
</dbReference>
<dbReference type="PATRIC" id="fig|76936.10.peg.1184"/>
<proteinExistence type="inferred from homology"/>
<dbReference type="KEGG" id="hty:BN2458_PEG1213"/>
<dbReference type="EMBL" id="JRPF02000004">
    <property type="protein sequence ID" value="TLD78642.1"/>
    <property type="molecule type" value="Genomic_DNA"/>
</dbReference>
<dbReference type="InterPro" id="IPR038577">
    <property type="entry name" value="GT10-like_C_sf"/>
</dbReference>
<name>A0A0S4PY06_9HELI</name>
<comment type="similarity">
    <text evidence="1">Belongs to the glycosyltransferase 10 family.</text>
</comment>
<evidence type="ECO:0000256" key="1">
    <source>
        <dbReference type="ARBA" id="ARBA00008919"/>
    </source>
</evidence>
<dbReference type="PANTHER" id="PTHR11929">
    <property type="entry name" value="ALPHA- 1,3 -FUCOSYLTRANSFERASE"/>
    <property type="match status" value="1"/>
</dbReference>
<evidence type="ECO:0000259" key="5">
    <source>
        <dbReference type="Pfam" id="PF18025"/>
    </source>
</evidence>
<dbReference type="Proteomes" id="UP000029925">
    <property type="component" value="Unassembled WGS sequence"/>
</dbReference>
<feature type="domain" description="Alpha-(1,3)-fucosyltransferase FucT N-terminal" evidence="5">
    <location>
        <begin position="25"/>
        <end position="103"/>
    </location>
</feature>
<dbReference type="GO" id="GO:0008417">
    <property type="term" value="F:fucosyltransferase activity"/>
    <property type="evidence" value="ECO:0007669"/>
    <property type="project" value="InterPro"/>
</dbReference>
<sequence length="340" mass="39576">MAQNLQTPQDSKTKKRIYFCDGAVKGKIPAILSRHYDIEITPHNPDYVFYSVMGNEHINYDCIRIFSTGENVRADFNFCDYAIGFDYMQFEDRYLRYPFYLHYKEAMEKARNKHLHITPQTLENKKRFCTFVVSNGKADSIRSQFFDKLMQYKHIDSGGKYKNNIGAPVADKLAFLSEGKFNIAFENSSANGYTTEKLIEAFAAGTIPLYWGDESVSLPLDSSGGGVNPKSFVRLNDFASFEEAIAYIEFLDTHNDAYLAILREETFLDSNHEAIFDKKLESFLLHIFNQPLEKAYRRGFGQWRCNIEKRYKKYQRIRSLTNTCVNIIKNPIRRIKKLFK</sequence>
<dbReference type="InterPro" id="IPR041058">
    <property type="entry name" value="FucT_N"/>
</dbReference>
<keyword evidence="2 6" id="KW-0328">Glycosyltransferase</keyword>
<reference evidence="9" key="3">
    <citation type="submission" date="2015-11" db="EMBL/GenBank/DDBJ databases">
        <authorList>
            <person name="Anvar S.Y."/>
        </authorList>
    </citation>
    <scope>NUCLEOTIDE SEQUENCE [LARGE SCALE GENOMIC DNA]</scope>
</reference>
<dbReference type="GeneID" id="78151413"/>
<reference evidence="7 8" key="1">
    <citation type="journal article" date="2014" name="Genome Announc.">
        <title>Draft genome sequences of eight enterohepatic helicobacter species isolated from both laboratory and wild rodents.</title>
        <authorList>
            <person name="Sheh A."/>
            <person name="Shen Z."/>
            <person name="Fox J.G."/>
        </authorList>
    </citation>
    <scope>NUCLEOTIDE SEQUENCE [LARGE SCALE GENOMIC DNA]</scope>
    <source>
        <strain evidence="7 8">MIT 98-6810</strain>
    </source>
</reference>
<evidence type="ECO:0000313" key="8">
    <source>
        <dbReference type="Proteomes" id="UP000029925"/>
    </source>
</evidence>
<feature type="domain" description="Fucosyltransferase C-terminal" evidence="4">
    <location>
        <begin position="123"/>
        <end position="260"/>
    </location>
</feature>
<dbReference type="Pfam" id="PF18025">
    <property type="entry name" value="FucT_N"/>
    <property type="match status" value="1"/>
</dbReference>
<accession>A0A0S4PY06</accession>
<organism evidence="6 9">
    <name type="scientific">Helicobacter typhlonius</name>
    <dbReference type="NCBI Taxonomy" id="76936"/>
    <lineage>
        <taxon>Bacteria</taxon>
        <taxon>Pseudomonadati</taxon>
        <taxon>Campylobacterota</taxon>
        <taxon>Epsilonproteobacteria</taxon>
        <taxon>Campylobacterales</taxon>
        <taxon>Helicobacteraceae</taxon>
        <taxon>Helicobacter</taxon>
    </lineage>
</organism>
<gene>
    <name evidence="6" type="ORF">BN2458_PEG1213</name>
    <name evidence="7" type="ORF">LS75_004845</name>
</gene>
<protein>
    <submittedName>
        <fullName evidence="7">Alpha-1,3-fucosyl transferase</fullName>
    </submittedName>
    <submittedName>
        <fullName evidence="6">Alpha-1,3-fucosyltransferase</fullName>
    </submittedName>
</protein>
<dbReference type="STRING" id="76936.BN2458_PEG1213"/>
<evidence type="ECO:0000313" key="6">
    <source>
        <dbReference type="EMBL" id="CUU40098.1"/>
    </source>
</evidence>
<evidence type="ECO:0000313" key="9">
    <source>
        <dbReference type="Proteomes" id="UP000064525"/>
    </source>
</evidence>
<dbReference type="Gene3D" id="3.40.50.11660">
    <property type="entry name" value="Glycosyl transferase family 10, C-terminal domain"/>
    <property type="match status" value="1"/>
</dbReference>
<evidence type="ECO:0000313" key="7">
    <source>
        <dbReference type="EMBL" id="TLD78642.1"/>
    </source>
</evidence>
<evidence type="ECO:0000256" key="2">
    <source>
        <dbReference type="ARBA" id="ARBA00022676"/>
    </source>
</evidence>
<dbReference type="GO" id="GO:0016020">
    <property type="term" value="C:membrane"/>
    <property type="evidence" value="ECO:0007669"/>
    <property type="project" value="InterPro"/>
</dbReference>
<reference evidence="6" key="2">
    <citation type="submission" date="2015-11" db="EMBL/GenBank/DDBJ databases">
        <authorList>
            <person name="Zhang Y."/>
            <person name="Guo Z."/>
        </authorList>
    </citation>
    <scope>NUCLEOTIDE SEQUENCE</scope>
    <source>
        <strain evidence="6">1</strain>
    </source>
</reference>
<evidence type="ECO:0000259" key="4">
    <source>
        <dbReference type="Pfam" id="PF00852"/>
    </source>
</evidence>
<dbReference type="Proteomes" id="UP000064525">
    <property type="component" value="Chromosome I"/>
</dbReference>
<dbReference type="InterPro" id="IPR001503">
    <property type="entry name" value="Glyco_trans_10"/>
</dbReference>
<dbReference type="RefSeq" id="WP_052082154.1">
    <property type="nucleotide sequence ID" value="NZ_CAORCU010000003.1"/>
</dbReference>
<keyword evidence="8" id="KW-1185">Reference proteome</keyword>
<dbReference type="PANTHER" id="PTHR11929:SF194">
    <property type="entry name" value="ALPHA-(1,3)-FUCOSYLTRANSFERASE 10"/>
    <property type="match status" value="1"/>
</dbReference>
<keyword evidence="3 6" id="KW-0808">Transferase</keyword>
<dbReference type="Pfam" id="PF00852">
    <property type="entry name" value="Glyco_transf_10"/>
    <property type="match status" value="1"/>
</dbReference>